<organism evidence="11 12">
    <name type="scientific">Rhodoblastus acidophilus</name>
    <name type="common">Rhodopseudomonas acidophila</name>
    <dbReference type="NCBI Taxonomy" id="1074"/>
    <lineage>
        <taxon>Bacteria</taxon>
        <taxon>Pseudomonadati</taxon>
        <taxon>Pseudomonadota</taxon>
        <taxon>Alphaproteobacteria</taxon>
        <taxon>Hyphomicrobiales</taxon>
        <taxon>Rhodoblastaceae</taxon>
        <taxon>Rhodoblastus</taxon>
    </lineage>
</organism>
<dbReference type="NCBIfam" id="NF009588">
    <property type="entry name" value="PRK13029.1"/>
    <property type="match status" value="1"/>
</dbReference>
<dbReference type="AlphaFoldDB" id="A0A6N8DP76"/>
<dbReference type="InterPro" id="IPR019752">
    <property type="entry name" value="Pyrv/ketoisovalerate_OxRed_cat"/>
</dbReference>
<evidence type="ECO:0000259" key="9">
    <source>
        <dbReference type="Pfam" id="PF02775"/>
    </source>
</evidence>
<dbReference type="Pfam" id="PF20169">
    <property type="entry name" value="DUF6537"/>
    <property type="match status" value="1"/>
</dbReference>
<keyword evidence="1" id="KW-0813">Transport</keyword>
<dbReference type="InterPro" id="IPR011766">
    <property type="entry name" value="TPP_enzyme_TPP-bd"/>
</dbReference>
<protein>
    <submittedName>
        <fullName evidence="11">Indolepyruvate ferredoxin oxidoreductase family protein</fullName>
    </submittedName>
</protein>
<evidence type="ECO:0000256" key="1">
    <source>
        <dbReference type="ARBA" id="ARBA00022448"/>
    </source>
</evidence>
<dbReference type="PANTHER" id="PTHR48084:SF3">
    <property type="entry name" value="SUBUNIT OF PYRUVATE:FLAVODOXIN OXIDOREDUCTASE"/>
    <property type="match status" value="1"/>
</dbReference>
<keyword evidence="11" id="KW-0670">Pyruvate</keyword>
<keyword evidence="5" id="KW-0408">Iron</keyword>
<evidence type="ECO:0000256" key="5">
    <source>
        <dbReference type="ARBA" id="ARBA00023004"/>
    </source>
</evidence>
<dbReference type="GO" id="GO:0016625">
    <property type="term" value="F:oxidoreductase activity, acting on the aldehyde or oxo group of donors, iron-sulfur protein as acceptor"/>
    <property type="evidence" value="ECO:0007669"/>
    <property type="project" value="UniProtKB-ARBA"/>
</dbReference>
<evidence type="ECO:0000256" key="2">
    <source>
        <dbReference type="ARBA" id="ARBA00022485"/>
    </source>
</evidence>
<keyword evidence="6" id="KW-0411">Iron-sulfur</keyword>
<dbReference type="Pfam" id="PF01558">
    <property type="entry name" value="POR"/>
    <property type="match status" value="1"/>
</dbReference>
<dbReference type="SUPFAM" id="SSF52518">
    <property type="entry name" value="Thiamin diphosphate-binding fold (THDP-binding)"/>
    <property type="match status" value="2"/>
</dbReference>
<dbReference type="NCBIfam" id="NF009589">
    <property type="entry name" value="PRK13030.1"/>
    <property type="match status" value="1"/>
</dbReference>
<dbReference type="GO" id="GO:0045333">
    <property type="term" value="P:cellular respiration"/>
    <property type="evidence" value="ECO:0007669"/>
    <property type="project" value="UniProtKB-ARBA"/>
</dbReference>
<reference evidence="11 12" key="1">
    <citation type="submission" date="2019-11" db="EMBL/GenBank/DDBJ databases">
        <title>Whole-genome sequence of a Rhodoblastus acidophilus DSM 142.</title>
        <authorList>
            <person name="Kyndt J.A."/>
            <person name="Meyer T.E."/>
        </authorList>
    </citation>
    <scope>NUCLEOTIDE SEQUENCE [LARGE SCALE GENOMIC DNA]</scope>
    <source>
        <strain evidence="11 12">DSM 142</strain>
    </source>
</reference>
<dbReference type="GO" id="GO:0051539">
    <property type="term" value="F:4 iron, 4 sulfur cluster binding"/>
    <property type="evidence" value="ECO:0007669"/>
    <property type="project" value="UniProtKB-KW"/>
</dbReference>
<sequence length="1176" mass="128166">MSRRSEVAVNIAFSARADARFLYGTEALALLPILQRQRDRAAGLNTAGFISGYRGSPLGALDQILWRRKAELGAENVHFEPGLNEDLAATAVWGSQQVNLFGGALYDGVFGLWYGKGPGVDRSMDVFKHANAAGSSRFGGVLAVAGDDHAARSSTLPHQSEHMFAAAMIPVLNPSSVQEILDFGLHGWAMSRYSGCWVALKATADTVESYASVSVDPFRIRSVIPKNFALPPDGLNIRWPDPPLAQELRLQHAKVYAAMAYARANGLDRLIFGSPRARLGIVATGKSYLDVRQALDDLGIDAARAETIGLRLYKVGMNWPLDAEGMRAFAEGLDEILVVEEKRQLIEYQLKEHLYNWRDDVRPRVIGKYADADEWEAPLRDWQLPAAGELTPTLIAKVIVDRIARFCTDETLENRLALLLANEARALKTLPVRQPHYCSGCPHSRSTTQLPEGSRAMAGIGCHYMATWIDAEHTQTFSQMGGEGAAWIGQAPFTKTKHVFANLGDGTYQHSGLLAIRAAVAAGRAITYKILYNDAVAMTGGQRVEGALTVPMMARQLLAERVARVVVVTDEPRKYAGVDLPREVDVRDRRDLLPVERVLRDIPAVTALIYDQTCAAEKRRRRKRGSLPDPAIRAFINTRVCENCGDCSTQSNCMSVVPVETEFGRKRRIDQSACNKDFSCVEGFCPSFVTVHGGELRKARSGDLDWIENLPDPAPAPLDGPCSILIAGVGGTGVVTLGALIGAAAALEGKNVTALDMAGLAQKGGPVTTHIRIAPAGVDLHATRIASGEAAVLIACDLVTAASPDIIFKLRPDLTRAVVNNDFSITSEFVRTFAAQARTGDLDAYPDSVYPQAEMEAVLAQACGPGRTQFLPAARLATKFLGDAMATNPFLLGFATQMGLLPLSVASILRAIEDHGVAVAQNRLAFQWGRRAAHDPGATLQAADLAVRRAPLAERSLQEMLAALAAELRAYQDAAYASRFLAQVAEIAAAEQRIDAKSERLARAYALGLHKLMAVKDEYEVARLFTQPTFMEQLRETFDGDFSVKFHLAPPIAGAKRKVRLGSWALPALRALANLRFLRGTWFDPFRHGTDRKLERAWLRDYETLMRTVATRLTAATLDIAVELAALPERIRGFGDVKARYAAQTRKRMASLLKRFDETAGAAESKRMAPTRAEAT</sequence>
<dbReference type="Proteomes" id="UP000439113">
    <property type="component" value="Unassembled WGS sequence"/>
</dbReference>
<evidence type="ECO:0000256" key="4">
    <source>
        <dbReference type="ARBA" id="ARBA00023002"/>
    </source>
</evidence>
<evidence type="ECO:0000313" key="12">
    <source>
        <dbReference type="Proteomes" id="UP000439113"/>
    </source>
</evidence>
<proteinExistence type="predicted"/>
<dbReference type="InterPro" id="IPR046667">
    <property type="entry name" value="DUF6537"/>
</dbReference>
<feature type="coiled-coil region" evidence="7">
    <location>
        <begin position="954"/>
        <end position="1007"/>
    </location>
</feature>
<evidence type="ECO:0000259" key="10">
    <source>
        <dbReference type="Pfam" id="PF20169"/>
    </source>
</evidence>
<keyword evidence="7" id="KW-0175">Coiled coil</keyword>
<accession>A0A6N8DP76</accession>
<feature type="domain" description="Thiamine pyrophosphate enzyme TPP-binding" evidence="9">
    <location>
        <begin position="459"/>
        <end position="543"/>
    </location>
</feature>
<comment type="caution">
    <text evidence="11">The sequence shown here is derived from an EMBL/GenBank/DDBJ whole genome shotgun (WGS) entry which is preliminary data.</text>
</comment>
<name>A0A6N8DP76_RHOAC</name>
<keyword evidence="2" id="KW-0479">Metal-binding</keyword>
<dbReference type="Gene3D" id="3.40.50.970">
    <property type="match status" value="2"/>
</dbReference>
<feature type="domain" description="DUF6537" evidence="10">
    <location>
        <begin position="957"/>
        <end position="1150"/>
    </location>
</feature>
<evidence type="ECO:0000313" key="11">
    <source>
        <dbReference type="EMBL" id="MTV31345.1"/>
    </source>
</evidence>
<keyword evidence="2" id="KW-0004">4Fe-4S</keyword>
<dbReference type="SUPFAM" id="SSF53323">
    <property type="entry name" value="Pyruvate-ferredoxin oxidoreductase, PFOR, domain III"/>
    <property type="match status" value="1"/>
</dbReference>
<dbReference type="GO" id="GO:0030976">
    <property type="term" value="F:thiamine pyrophosphate binding"/>
    <property type="evidence" value="ECO:0007669"/>
    <property type="project" value="InterPro"/>
</dbReference>
<dbReference type="PANTHER" id="PTHR48084">
    <property type="entry name" value="2-OXOGLUTARATE OXIDOREDUCTASE SUBUNIT KORB-RELATED"/>
    <property type="match status" value="1"/>
</dbReference>
<evidence type="ECO:0000256" key="6">
    <source>
        <dbReference type="ARBA" id="ARBA00023014"/>
    </source>
</evidence>
<dbReference type="GO" id="GO:0044281">
    <property type="term" value="P:small molecule metabolic process"/>
    <property type="evidence" value="ECO:0007669"/>
    <property type="project" value="UniProtKB-ARBA"/>
</dbReference>
<dbReference type="InterPro" id="IPR002869">
    <property type="entry name" value="Pyrv_flavodox_OxRed_cen"/>
</dbReference>
<dbReference type="InterPro" id="IPR051457">
    <property type="entry name" value="2-oxoacid:Fd_oxidoreductase"/>
</dbReference>
<dbReference type="Pfam" id="PF02775">
    <property type="entry name" value="TPP_enzyme_C"/>
    <property type="match status" value="1"/>
</dbReference>
<dbReference type="SUPFAM" id="SSF52922">
    <property type="entry name" value="TK C-terminal domain-like"/>
    <property type="match status" value="1"/>
</dbReference>
<keyword evidence="3" id="KW-0249">Electron transport</keyword>
<dbReference type="CDD" id="cd07034">
    <property type="entry name" value="TPP_PYR_PFOR_IOR-alpha_like"/>
    <property type="match status" value="1"/>
</dbReference>
<dbReference type="Gene3D" id="3.40.920.10">
    <property type="entry name" value="Pyruvate-ferredoxin oxidoreductase, PFOR, domain III"/>
    <property type="match status" value="1"/>
</dbReference>
<feature type="domain" description="Pyruvate/ketoisovalerate oxidoreductase catalytic" evidence="8">
    <location>
        <begin position="730"/>
        <end position="930"/>
    </location>
</feature>
<dbReference type="InterPro" id="IPR009014">
    <property type="entry name" value="Transketo_C/PFOR_II"/>
</dbReference>
<dbReference type="EMBL" id="WNKS01000007">
    <property type="protein sequence ID" value="MTV31345.1"/>
    <property type="molecule type" value="Genomic_DNA"/>
</dbReference>
<evidence type="ECO:0000256" key="7">
    <source>
        <dbReference type="SAM" id="Coils"/>
    </source>
</evidence>
<evidence type="ECO:0000256" key="3">
    <source>
        <dbReference type="ARBA" id="ARBA00022982"/>
    </source>
</evidence>
<evidence type="ECO:0000259" key="8">
    <source>
        <dbReference type="Pfam" id="PF01558"/>
    </source>
</evidence>
<dbReference type="InterPro" id="IPR029061">
    <property type="entry name" value="THDP-binding"/>
</dbReference>
<keyword evidence="4" id="KW-0560">Oxidoreductase</keyword>
<gene>
    <name evidence="11" type="ORF">GJ654_10105</name>
</gene>
<dbReference type="InterPro" id="IPR002880">
    <property type="entry name" value="Pyrv_Fd/Flavodoxin_OxRdtase_N"/>
</dbReference>